<dbReference type="InterPro" id="IPR011990">
    <property type="entry name" value="TPR-like_helical_dom_sf"/>
</dbReference>
<reference evidence="3 4" key="1">
    <citation type="submission" date="2024-02" db="EMBL/GenBank/DDBJ databases">
        <title>New especies of Spiribacter isolated from saline water.</title>
        <authorList>
            <person name="Leon M.J."/>
            <person name="De La Haba R."/>
            <person name="Sanchez-Porro C."/>
            <person name="Ventosa A."/>
        </authorList>
    </citation>
    <scope>NUCLEOTIDE SEQUENCE [LARGE SCALE GENOMIC DNA]</scope>
    <source>
        <strain evidence="4">ag22IC4-227</strain>
    </source>
</reference>
<dbReference type="Pfam" id="PF13432">
    <property type="entry name" value="TPR_16"/>
    <property type="match status" value="1"/>
</dbReference>
<dbReference type="InterPro" id="IPR019734">
    <property type="entry name" value="TPR_rpt"/>
</dbReference>
<dbReference type="EMBL" id="JBAKFJ010000001">
    <property type="protein sequence ID" value="MEX0386329.1"/>
    <property type="molecule type" value="Genomic_DNA"/>
</dbReference>
<name>A0ABV3SBA0_9GAMM</name>
<evidence type="ECO:0000313" key="3">
    <source>
        <dbReference type="EMBL" id="MEX0386329.1"/>
    </source>
</evidence>
<keyword evidence="1" id="KW-0802">TPR repeat</keyword>
<evidence type="ECO:0000256" key="1">
    <source>
        <dbReference type="PROSITE-ProRule" id="PRU00339"/>
    </source>
</evidence>
<evidence type="ECO:0000256" key="2">
    <source>
        <dbReference type="SAM" id="SignalP"/>
    </source>
</evidence>
<dbReference type="PROSITE" id="PS51257">
    <property type="entry name" value="PROKAR_LIPOPROTEIN"/>
    <property type="match status" value="1"/>
</dbReference>
<feature type="chain" id="PRO_5045886562" evidence="2">
    <location>
        <begin position="24"/>
        <end position="152"/>
    </location>
</feature>
<comment type="caution">
    <text evidence="3">The sequence shown here is derived from an EMBL/GenBank/DDBJ whole genome shotgun (WGS) entry which is preliminary data.</text>
</comment>
<dbReference type="RefSeq" id="WP_367966805.1">
    <property type="nucleotide sequence ID" value="NZ_JBAKFI010000001.1"/>
</dbReference>
<dbReference type="SUPFAM" id="SSF48452">
    <property type="entry name" value="TPR-like"/>
    <property type="match status" value="1"/>
</dbReference>
<dbReference type="PROSITE" id="PS50005">
    <property type="entry name" value="TPR"/>
    <property type="match status" value="1"/>
</dbReference>
<organism evidence="3 4">
    <name type="scientific">Spiribacter onubensis</name>
    <dbReference type="NCBI Taxonomy" id="3122420"/>
    <lineage>
        <taxon>Bacteria</taxon>
        <taxon>Pseudomonadati</taxon>
        <taxon>Pseudomonadota</taxon>
        <taxon>Gammaproteobacteria</taxon>
        <taxon>Chromatiales</taxon>
        <taxon>Ectothiorhodospiraceae</taxon>
        <taxon>Spiribacter</taxon>
    </lineage>
</organism>
<dbReference type="Gene3D" id="1.25.40.10">
    <property type="entry name" value="Tetratricopeptide repeat domain"/>
    <property type="match status" value="1"/>
</dbReference>
<feature type="repeat" description="TPR" evidence="1">
    <location>
        <begin position="66"/>
        <end position="99"/>
    </location>
</feature>
<gene>
    <name evidence="3" type="ORF">V6X64_04865</name>
</gene>
<accession>A0ABV3SBA0</accession>
<proteinExistence type="predicted"/>
<sequence>MRDRSRRMTALCLPALILQGCLATTGLDRPHTVEQLEEADQALAEGDLETAQRGYENAISRSPALVSPHFQLGLIAYGRGRDSTAIEHFNAVLDRDPGHVLATYNLAMVHLQVARGLLARHEELAPVSAGRPALMAVREAIESLGQTERADR</sequence>
<feature type="signal peptide" evidence="2">
    <location>
        <begin position="1"/>
        <end position="23"/>
    </location>
</feature>
<keyword evidence="4" id="KW-1185">Reference proteome</keyword>
<keyword evidence="2" id="KW-0732">Signal</keyword>
<protein>
    <submittedName>
        <fullName evidence="3">Tetratricopeptide repeat protein</fullName>
    </submittedName>
</protein>
<dbReference type="Proteomes" id="UP001556653">
    <property type="component" value="Unassembled WGS sequence"/>
</dbReference>
<evidence type="ECO:0000313" key="4">
    <source>
        <dbReference type="Proteomes" id="UP001556653"/>
    </source>
</evidence>